<accession>A0A6A6BG92</accession>
<reference evidence="1" key="1">
    <citation type="journal article" date="2020" name="Stud. Mycol.">
        <title>101 Dothideomycetes genomes: a test case for predicting lifestyles and emergence of pathogens.</title>
        <authorList>
            <person name="Haridas S."/>
            <person name="Albert R."/>
            <person name="Binder M."/>
            <person name="Bloem J."/>
            <person name="Labutti K."/>
            <person name="Salamov A."/>
            <person name="Andreopoulos B."/>
            <person name="Baker S."/>
            <person name="Barry K."/>
            <person name="Bills G."/>
            <person name="Bluhm B."/>
            <person name="Cannon C."/>
            <person name="Castanera R."/>
            <person name="Culley D."/>
            <person name="Daum C."/>
            <person name="Ezra D."/>
            <person name="Gonzalez J."/>
            <person name="Henrissat B."/>
            <person name="Kuo A."/>
            <person name="Liang C."/>
            <person name="Lipzen A."/>
            <person name="Lutzoni F."/>
            <person name="Magnuson J."/>
            <person name="Mondo S."/>
            <person name="Nolan M."/>
            <person name="Ohm R."/>
            <person name="Pangilinan J."/>
            <person name="Park H.-J."/>
            <person name="Ramirez L."/>
            <person name="Alfaro M."/>
            <person name="Sun H."/>
            <person name="Tritt A."/>
            <person name="Yoshinaga Y."/>
            <person name="Zwiers L.-H."/>
            <person name="Turgeon B."/>
            <person name="Goodwin S."/>
            <person name="Spatafora J."/>
            <person name="Crous P."/>
            <person name="Grigoriev I."/>
        </authorList>
    </citation>
    <scope>NUCLEOTIDE SEQUENCE</scope>
    <source>
        <strain evidence="1">CBS 121167</strain>
    </source>
</reference>
<keyword evidence="2" id="KW-1185">Reference proteome</keyword>
<dbReference type="AlphaFoldDB" id="A0A6A6BG92"/>
<proteinExistence type="predicted"/>
<gene>
    <name evidence="1" type="ORF">K452DRAFT_287492</name>
</gene>
<feature type="non-terminal residue" evidence="1">
    <location>
        <position position="1"/>
    </location>
</feature>
<evidence type="ECO:0000313" key="2">
    <source>
        <dbReference type="Proteomes" id="UP000799438"/>
    </source>
</evidence>
<sequence>AAKPSLKISADLCPSIISKNVPAEAQPTVTVRVTMTLSPVAPAPLSFLRKYSLVEPHMDQGQSQYNFSGTYRVIRCPPDDTILDTPATYDGIVTLLPGVPATFDYDRFTGTDFYENYKSGEAYLLRLGNGLTTPLLLGVWSFRDSQKLQDLVDFDISQEKWPVLIVEGDKPDNFGPVVFTTHVPW</sequence>
<dbReference type="RefSeq" id="XP_033397986.1">
    <property type="nucleotide sequence ID" value="XM_033540485.1"/>
</dbReference>
<evidence type="ECO:0000313" key="1">
    <source>
        <dbReference type="EMBL" id="KAF2142274.1"/>
    </source>
</evidence>
<protein>
    <submittedName>
        <fullName evidence="1">Uncharacterized protein</fullName>
    </submittedName>
</protein>
<dbReference type="GeneID" id="54297981"/>
<organism evidence="1 2">
    <name type="scientific">Aplosporella prunicola CBS 121167</name>
    <dbReference type="NCBI Taxonomy" id="1176127"/>
    <lineage>
        <taxon>Eukaryota</taxon>
        <taxon>Fungi</taxon>
        <taxon>Dikarya</taxon>
        <taxon>Ascomycota</taxon>
        <taxon>Pezizomycotina</taxon>
        <taxon>Dothideomycetes</taxon>
        <taxon>Dothideomycetes incertae sedis</taxon>
        <taxon>Botryosphaeriales</taxon>
        <taxon>Aplosporellaceae</taxon>
        <taxon>Aplosporella</taxon>
    </lineage>
</organism>
<dbReference type="Proteomes" id="UP000799438">
    <property type="component" value="Unassembled WGS sequence"/>
</dbReference>
<dbReference type="EMBL" id="ML995485">
    <property type="protein sequence ID" value="KAF2142274.1"/>
    <property type="molecule type" value="Genomic_DNA"/>
</dbReference>
<name>A0A6A6BG92_9PEZI</name>